<sequence>MELQLGLGLPITHDDHHHSIEGCELWRRCRFSSDDDESKKHGRKKRSYEDFSFGECSLEKTTLPLLVWSGQPNEKEEEDDDSNGNMHRRNIHLSNKNEREENHLVGWPPIKSWRKKEQNHQYPTIRVGQRRNNNRMQDENQNSREETKSLFVKVHMEGVTVGRKIDLMLYNSYQTLTHTLLTMFAKYQNLEEDGASYKLTFQNEQGDWLLARHVPWQSFIGTVRRLAILRNEK</sequence>
<evidence type="ECO:0000256" key="6">
    <source>
        <dbReference type="ARBA" id="ARBA00023163"/>
    </source>
</evidence>
<evidence type="ECO:0000256" key="10">
    <source>
        <dbReference type="RuleBase" id="RU004549"/>
    </source>
</evidence>
<name>A0ABU6Z448_9FABA</name>
<comment type="subcellular location">
    <subcellularLocation>
        <location evidence="1 10">Nucleus</location>
    </subcellularLocation>
</comment>
<keyword evidence="4 10" id="KW-0678">Repressor</keyword>
<accession>A0ABU6Z448</accession>
<evidence type="ECO:0000256" key="5">
    <source>
        <dbReference type="ARBA" id="ARBA00023015"/>
    </source>
</evidence>
<feature type="region of interest" description="Disordered" evidence="11">
    <location>
        <begin position="67"/>
        <end position="96"/>
    </location>
</feature>
<organism evidence="13 14">
    <name type="scientific">Stylosanthes scabra</name>
    <dbReference type="NCBI Taxonomy" id="79078"/>
    <lineage>
        <taxon>Eukaryota</taxon>
        <taxon>Viridiplantae</taxon>
        <taxon>Streptophyta</taxon>
        <taxon>Embryophyta</taxon>
        <taxon>Tracheophyta</taxon>
        <taxon>Spermatophyta</taxon>
        <taxon>Magnoliopsida</taxon>
        <taxon>eudicotyledons</taxon>
        <taxon>Gunneridae</taxon>
        <taxon>Pentapetalae</taxon>
        <taxon>rosids</taxon>
        <taxon>fabids</taxon>
        <taxon>Fabales</taxon>
        <taxon>Fabaceae</taxon>
        <taxon>Papilionoideae</taxon>
        <taxon>50 kb inversion clade</taxon>
        <taxon>dalbergioids sensu lato</taxon>
        <taxon>Dalbergieae</taxon>
        <taxon>Pterocarpus clade</taxon>
        <taxon>Stylosanthes</taxon>
    </lineage>
</organism>
<comment type="function">
    <text evidence="9">Aux/IAA proteins are short-lived transcriptional factors that function as repressors of early auxin response genes at low auxin concentrations. Repression is thought to result from the interaction with auxin response factors (ARFs), proteins that bind to the auxin-responsive promoter element (AuxRE). Formation of heterodimers with ARF proteins may alter their ability to modulate early auxin response genes expression.</text>
</comment>
<evidence type="ECO:0000313" key="14">
    <source>
        <dbReference type="Proteomes" id="UP001341840"/>
    </source>
</evidence>
<keyword evidence="6 10" id="KW-0804">Transcription</keyword>
<dbReference type="PROSITE" id="PS51745">
    <property type="entry name" value="PB1"/>
    <property type="match status" value="1"/>
</dbReference>
<dbReference type="Pfam" id="PF02309">
    <property type="entry name" value="AUX_IAA"/>
    <property type="match status" value="2"/>
</dbReference>
<dbReference type="Proteomes" id="UP001341840">
    <property type="component" value="Unassembled WGS sequence"/>
</dbReference>
<evidence type="ECO:0000256" key="9">
    <source>
        <dbReference type="ARBA" id="ARBA00025283"/>
    </source>
</evidence>
<dbReference type="SUPFAM" id="SSF54277">
    <property type="entry name" value="CAD &amp; PB1 domains"/>
    <property type="match status" value="1"/>
</dbReference>
<keyword evidence="5 10" id="KW-0805">Transcription regulation</keyword>
<keyword evidence="14" id="KW-1185">Reference proteome</keyword>
<reference evidence="13 14" key="1">
    <citation type="journal article" date="2023" name="Plants (Basel)">
        <title>Bridging the Gap: Combining Genomics and Transcriptomics Approaches to Understand Stylosanthes scabra, an Orphan Legume from the Brazilian Caatinga.</title>
        <authorList>
            <person name="Ferreira-Neto J.R.C."/>
            <person name="da Silva M.D."/>
            <person name="Binneck E."/>
            <person name="de Melo N.F."/>
            <person name="da Silva R.H."/>
            <person name="de Melo A.L.T.M."/>
            <person name="Pandolfi V."/>
            <person name="Bustamante F.O."/>
            <person name="Brasileiro-Vidal A.C."/>
            <person name="Benko-Iseppon A.M."/>
        </authorList>
    </citation>
    <scope>NUCLEOTIDE SEQUENCE [LARGE SCALE GENOMIC DNA]</scope>
    <source>
        <tissue evidence="13">Leaves</tissue>
    </source>
</reference>
<comment type="similarity">
    <text evidence="2 10">Belongs to the Aux/IAA family.</text>
</comment>
<dbReference type="PANTHER" id="PTHR31734">
    <property type="entry name" value="AUXIN-RESPONSIVE PROTEIN IAA17"/>
    <property type="match status" value="1"/>
</dbReference>
<comment type="subunit">
    <text evidence="3 10">Homodimers and heterodimers.</text>
</comment>
<keyword evidence="8 10" id="KW-0927">Auxin signaling pathway</keyword>
<keyword evidence="7 10" id="KW-0539">Nucleus</keyword>
<protein>
    <recommendedName>
        <fullName evidence="10">Auxin-induced protein</fullName>
    </recommendedName>
</protein>
<evidence type="ECO:0000256" key="3">
    <source>
        <dbReference type="ARBA" id="ARBA00011726"/>
    </source>
</evidence>
<gene>
    <name evidence="13" type="ORF">PIB30_007002</name>
</gene>
<feature type="domain" description="PB1" evidence="12">
    <location>
        <begin position="149"/>
        <end position="233"/>
    </location>
</feature>
<evidence type="ECO:0000256" key="1">
    <source>
        <dbReference type="ARBA" id="ARBA00004123"/>
    </source>
</evidence>
<evidence type="ECO:0000259" key="12">
    <source>
        <dbReference type="PROSITE" id="PS51745"/>
    </source>
</evidence>
<evidence type="ECO:0000256" key="11">
    <source>
        <dbReference type="SAM" id="MobiDB-lite"/>
    </source>
</evidence>
<dbReference type="Gene3D" id="3.10.20.90">
    <property type="entry name" value="Phosphatidylinositol 3-kinase Catalytic Subunit, Chain A, domain 1"/>
    <property type="match status" value="1"/>
</dbReference>
<dbReference type="EMBL" id="JASCZI010271875">
    <property type="protein sequence ID" value="MED6216359.1"/>
    <property type="molecule type" value="Genomic_DNA"/>
</dbReference>
<evidence type="ECO:0000256" key="7">
    <source>
        <dbReference type="ARBA" id="ARBA00023242"/>
    </source>
</evidence>
<dbReference type="InterPro" id="IPR003311">
    <property type="entry name" value="AUX_IAA"/>
</dbReference>
<evidence type="ECO:0000313" key="13">
    <source>
        <dbReference type="EMBL" id="MED6216359.1"/>
    </source>
</evidence>
<comment type="caution">
    <text evidence="13">The sequence shown here is derived from an EMBL/GenBank/DDBJ whole genome shotgun (WGS) entry which is preliminary data.</text>
</comment>
<evidence type="ECO:0000256" key="2">
    <source>
        <dbReference type="ARBA" id="ARBA00006728"/>
    </source>
</evidence>
<dbReference type="InterPro" id="IPR053793">
    <property type="entry name" value="PB1-like"/>
</dbReference>
<proteinExistence type="inferred from homology"/>
<evidence type="ECO:0000256" key="4">
    <source>
        <dbReference type="ARBA" id="ARBA00022491"/>
    </source>
</evidence>
<dbReference type="PANTHER" id="PTHR31734:SF44">
    <property type="entry name" value="AUXIN-RESPONSIVE PROTEIN"/>
    <property type="match status" value="1"/>
</dbReference>
<dbReference type="InterPro" id="IPR033389">
    <property type="entry name" value="AUX/IAA_dom"/>
</dbReference>
<evidence type="ECO:0000256" key="8">
    <source>
        <dbReference type="ARBA" id="ARBA00023294"/>
    </source>
</evidence>